<keyword evidence="1" id="KW-0472">Membrane</keyword>
<dbReference type="EMBL" id="CP081869">
    <property type="protein sequence ID" value="QZN99564.1"/>
    <property type="molecule type" value="Genomic_DNA"/>
</dbReference>
<evidence type="ECO:0000313" key="3">
    <source>
        <dbReference type="Proteomes" id="UP000825701"/>
    </source>
</evidence>
<reference evidence="2" key="1">
    <citation type="submission" date="2021-08" db="EMBL/GenBank/DDBJ databases">
        <authorList>
            <person name="Zhang H."/>
            <person name="Xu M."/>
            <person name="Yu Z."/>
            <person name="Yang L."/>
            <person name="Cai Y."/>
        </authorList>
    </citation>
    <scope>NUCLEOTIDE SEQUENCE</scope>
    <source>
        <strain evidence="2">CHL1</strain>
    </source>
</reference>
<keyword evidence="1" id="KW-0812">Transmembrane</keyword>
<organism evidence="2 3">
    <name type="scientific">Chenggangzhangella methanolivorans</name>
    <dbReference type="NCBI Taxonomy" id="1437009"/>
    <lineage>
        <taxon>Bacteria</taxon>
        <taxon>Pseudomonadati</taxon>
        <taxon>Pseudomonadota</taxon>
        <taxon>Alphaproteobacteria</taxon>
        <taxon>Hyphomicrobiales</taxon>
        <taxon>Methylopilaceae</taxon>
        <taxon>Chenggangzhangella</taxon>
    </lineage>
</organism>
<evidence type="ECO:0000256" key="1">
    <source>
        <dbReference type="SAM" id="Phobius"/>
    </source>
</evidence>
<dbReference type="Proteomes" id="UP000825701">
    <property type="component" value="Chromosome"/>
</dbReference>
<accession>A0A9E6R929</accession>
<evidence type="ECO:0000313" key="2">
    <source>
        <dbReference type="EMBL" id="QZN99564.1"/>
    </source>
</evidence>
<dbReference type="AlphaFoldDB" id="A0A9E6R929"/>
<name>A0A9E6R929_9HYPH</name>
<keyword evidence="1" id="KW-1133">Transmembrane helix</keyword>
<dbReference type="RefSeq" id="WP_261402648.1">
    <property type="nucleotide sequence ID" value="NZ_CP081869.1"/>
</dbReference>
<sequence length="112" mass="12858">MLVLYNERALLKNSEFDRSVAVLPWNRVKSLAALLRFFASNVSRLRLAFSLVFNSRFFVATNFLWITVCVFISMYFGLFDKFTLKAALLKPLRISSNSFLIFGWDFVGLAAS</sequence>
<dbReference type="KEGG" id="cmet:K6K41_23110"/>
<gene>
    <name evidence="2" type="ORF">K6K41_23110</name>
</gene>
<keyword evidence="3" id="KW-1185">Reference proteome</keyword>
<protein>
    <submittedName>
        <fullName evidence="2">Uncharacterized protein</fullName>
    </submittedName>
</protein>
<proteinExistence type="predicted"/>
<feature type="transmembrane region" description="Helical" evidence="1">
    <location>
        <begin position="57"/>
        <end position="79"/>
    </location>
</feature>